<sequence length="41" mass="4852">MWQQVSIGMLEQEQVCTFLSTGKREIQDLDNYFNQRAPSIF</sequence>
<evidence type="ECO:0000313" key="2">
    <source>
        <dbReference type="Proteomes" id="UP000269945"/>
    </source>
</evidence>
<protein>
    <submittedName>
        <fullName evidence="1">Uncharacterized protein</fullName>
    </submittedName>
</protein>
<dbReference type="Proteomes" id="UP000269945">
    <property type="component" value="Unassembled WGS sequence"/>
</dbReference>
<accession>A0A9X9PWW6</accession>
<organism evidence="1 2">
    <name type="scientific">Gulo gulo</name>
    <name type="common">Wolverine</name>
    <name type="synonym">Gluton</name>
    <dbReference type="NCBI Taxonomy" id="48420"/>
    <lineage>
        <taxon>Eukaryota</taxon>
        <taxon>Metazoa</taxon>
        <taxon>Chordata</taxon>
        <taxon>Craniata</taxon>
        <taxon>Vertebrata</taxon>
        <taxon>Euteleostomi</taxon>
        <taxon>Mammalia</taxon>
        <taxon>Eutheria</taxon>
        <taxon>Laurasiatheria</taxon>
        <taxon>Carnivora</taxon>
        <taxon>Caniformia</taxon>
        <taxon>Musteloidea</taxon>
        <taxon>Mustelidae</taxon>
        <taxon>Guloninae</taxon>
        <taxon>Gulo</taxon>
    </lineage>
</organism>
<dbReference type="EMBL" id="CYRY02005953">
    <property type="protein sequence ID" value="VCW70472.1"/>
    <property type="molecule type" value="Genomic_DNA"/>
</dbReference>
<reference evidence="1 2" key="1">
    <citation type="submission" date="2018-10" db="EMBL/GenBank/DDBJ databases">
        <authorList>
            <person name="Ekblom R."/>
            <person name="Jareborg N."/>
        </authorList>
    </citation>
    <scope>NUCLEOTIDE SEQUENCE [LARGE SCALE GENOMIC DNA]</scope>
    <source>
        <tissue evidence="1">Muscle</tissue>
    </source>
</reference>
<evidence type="ECO:0000313" key="1">
    <source>
        <dbReference type="EMBL" id="VCW70472.1"/>
    </source>
</evidence>
<dbReference type="AlphaFoldDB" id="A0A9X9PWW6"/>
<proteinExistence type="predicted"/>
<keyword evidence="2" id="KW-1185">Reference proteome</keyword>
<gene>
    <name evidence="1" type="ORF">BN2614_LOCUS1</name>
</gene>
<comment type="caution">
    <text evidence="1">The sequence shown here is derived from an EMBL/GenBank/DDBJ whole genome shotgun (WGS) entry which is preliminary data.</text>
</comment>
<name>A0A9X9PWW6_GULGU</name>